<protein>
    <submittedName>
        <fullName evidence="1">Uncharacterized protein</fullName>
    </submittedName>
</protein>
<keyword evidence="2" id="KW-1185">Reference proteome</keyword>
<organism evidence="1 2">
    <name type="scientific">Stemphylium lycopersici</name>
    <name type="common">Tomato gray leaf spot disease fungus</name>
    <name type="synonym">Thyrospora lycopersici</name>
    <dbReference type="NCBI Taxonomy" id="183478"/>
    <lineage>
        <taxon>Eukaryota</taxon>
        <taxon>Fungi</taxon>
        <taxon>Dikarya</taxon>
        <taxon>Ascomycota</taxon>
        <taxon>Pezizomycotina</taxon>
        <taxon>Dothideomycetes</taxon>
        <taxon>Pleosporomycetidae</taxon>
        <taxon>Pleosporales</taxon>
        <taxon>Pleosporineae</taxon>
        <taxon>Pleosporaceae</taxon>
        <taxon>Stemphylium</taxon>
    </lineage>
</organism>
<evidence type="ECO:0000313" key="1">
    <source>
        <dbReference type="EMBL" id="RAR06612.1"/>
    </source>
</evidence>
<sequence length="1143" mass="128513">MIGGLLWLIFGGWQELKLPKHLAKPPSGVECAAVQDAKVHLEVTPVDISIPSIDATPLLEQNGLRRLDIRNRRMARPPFEVDEKDIDHMLTYLLPNLLDWLTKELRSWTRDELIKTRFLDDSNPYLEALAVHWYMVFPSNLAGRGFRTAVTSLADIYMVIAASHHDLTPECDKDDHEFVGLNHPQRPYLIDAGEHDTIESICDYNYRNIDIAAEQSLVLLRLRKFLNNARPTSVTEFGMLNAFCDYREEIEHNYKEMKGHESCFPITFLDDSELDPLYTRMQQFPEAPSRTTPPRSQKIIQCCELHKKEIDNIFIFVDTSVEDINDRLSGPNAAIGQEKKAQIEAVQAMASLTAAPAQAVEEPVAHLPLGLLSDLEYATAQNKLFLEATRAAQLGYSVAPFPGSPTVPQCFNSHNNDALHHSHWSLMKLDRAVVKSEFGGAEDAKMAAYVNHATSAPARDIPACLFTQSLIVRLKDYDLCPVSVEPADVIVELRQSGSQRAILIQKVHVRKDLPGDPHLFATSREGTAAAYALQEYQADDEQITRFDSVMAIELPRFENGLMLKDLLPDRTFHLHENSGPHEDAVKLVLYRLHSRGYQELYEWNRIHSPGEIEETNEYAYGGLEHEDIVEIWNRLCEGRPTKWISEELHEEGLLNPENEFGNNPEYLYAKLLMWQKRHGICGLEAIIRHCIERMRVLCRPSTHFLSALYENVLNVDSSDWPRRPGGLDVREDSQYFDKLHAEEVDFEARKSLCIESWRACIDEVLPNNLFNTGEGREQAYHALLEYQDDREAGTEEHAEIEHWARPVYMSHSPPLEVPANTEKSGGLQAHGKSFSVTEETASITPKALSNPPLTSTIPVIFDLSPTSSHTSGGLMEYIKNTQEDGMIDPADPIFAGSKVISRPSVCLLAYAAVDSVLAAHKPTARSTAGGLMEYIMASREDDMNDWTESILASRNVGGGVPSPKMITSFLRKKASNAPQTGIKAPLGIDASYPEAENVTYFQELGTHTDAKYDTGLCDSGRAPVGLWSSPSACARLCNPSERWPSSPFSRQSSRNTELPPHCLLESQPRIPVDDYFCGKQIDEPALPFDSQRIARDCMAILRPRYYPENRSIARLYSTVGGTGSLCRGRNEREERLLSSGRWK</sequence>
<gene>
    <name evidence="1" type="ORF">DDE83_006840</name>
</gene>
<accession>A0A364MXN0</accession>
<dbReference type="EMBL" id="QGDH01000112">
    <property type="protein sequence ID" value="RAR06612.1"/>
    <property type="molecule type" value="Genomic_DNA"/>
</dbReference>
<reference evidence="2" key="1">
    <citation type="submission" date="2018-05" db="EMBL/GenBank/DDBJ databases">
        <title>Draft genome sequence of Stemphylium lycopersici strain CIDEFI 213.</title>
        <authorList>
            <person name="Medina R."/>
            <person name="Franco M.E.E."/>
            <person name="Lucentini C.G."/>
            <person name="Saparrat M.C.N."/>
            <person name="Balatti P.A."/>
        </authorList>
    </citation>
    <scope>NUCLEOTIDE SEQUENCE [LARGE SCALE GENOMIC DNA]</scope>
    <source>
        <strain evidence="2">CIDEFI 213</strain>
    </source>
</reference>
<dbReference type="Proteomes" id="UP000249619">
    <property type="component" value="Unassembled WGS sequence"/>
</dbReference>
<proteinExistence type="predicted"/>
<dbReference type="AlphaFoldDB" id="A0A364MXN0"/>
<comment type="caution">
    <text evidence="1">The sequence shown here is derived from an EMBL/GenBank/DDBJ whole genome shotgun (WGS) entry which is preliminary data.</text>
</comment>
<name>A0A364MXN0_STELY</name>
<evidence type="ECO:0000313" key="2">
    <source>
        <dbReference type="Proteomes" id="UP000249619"/>
    </source>
</evidence>